<comment type="caution">
    <text evidence="2">The sequence shown here is derived from an EMBL/GenBank/DDBJ whole genome shotgun (WGS) entry which is preliminary data.</text>
</comment>
<dbReference type="EMBL" id="NGJZ01000001">
    <property type="protein sequence ID" value="RSU08667.1"/>
    <property type="molecule type" value="Genomic_DNA"/>
</dbReference>
<name>A0A430ALB0_9ENTE</name>
<organism evidence="2 3">
    <name type="scientific">Vagococcus entomophilus</name>
    <dbReference type="NCBI Taxonomy" id="1160095"/>
    <lineage>
        <taxon>Bacteria</taxon>
        <taxon>Bacillati</taxon>
        <taxon>Bacillota</taxon>
        <taxon>Bacilli</taxon>
        <taxon>Lactobacillales</taxon>
        <taxon>Enterococcaceae</taxon>
        <taxon>Vagococcus</taxon>
    </lineage>
</organism>
<dbReference type="AlphaFoldDB" id="A0A430ALB0"/>
<reference evidence="2 3" key="1">
    <citation type="submission" date="2017-05" db="EMBL/GenBank/DDBJ databases">
        <title>Vagococcus spp. assemblies.</title>
        <authorList>
            <person name="Gulvik C.A."/>
        </authorList>
    </citation>
    <scope>NUCLEOTIDE SEQUENCE [LARGE SCALE GENOMIC DNA]</scope>
    <source>
        <strain evidence="2 3">DSM 24756</strain>
    </source>
</reference>
<accession>A0A430ALB0</accession>
<keyword evidence="3" id="KW-1185">Reference proteome</keyword>
<feature type="region of interest" description="Disordered" evidence="1">
    <location>
        <begin position="1"/>
        <end position="28"/>
    </location>
</feature>
<protein>
    <submittedName>
        <fullName evidence="2">Uncharacterized protein</fullName>
    </submittedName>
</protein>
<evidence type="ECO:0000313" key="2">
    <source>
        <dbReference type="EMBL" id="RSU08667.1"/>
    </source>
</evidence>
<dbReference type="OrthoDB" id="1699217at2"/>
<evidence type="ECO:0000256" key="1">
    <source>
        <dbReference type="SAM" id="MobiDB-lite"/>
    </source>
</evidence>
<feature type="compositionally biased region" description="Basic and acidic residues" evidence="1">
    <location>
        <begin position="1"/>
        <end position="23"/>
    </location>
</feature>
<gene>
    <name evidence="2" type="ORF">CBF30_05425</name>
</gene>
<dbReference type="RefSeq" id="WP_126823486.1">
    <property type="nucleotide sequence ID" value="NZ_JBHLWU010000001.1"/>
</dbReference>
<proteinExistence type="predicted"/>
<sequence length="61" mass="7417">MTEKNEALKRAQKRYNEKNREQRNYLTKRSSARGFIRNKATLEDLQELESLISERRNMLEM</sequence>
<dbReference type="Proteomes" id="UP000288669">
    <property type="component" value="Unassembled WGS sequence"/>
</dbReference>
<evidence type="ECO:0000313" key="3">
    <source>
        <dbReference type="Proteomes" id="UP000288669"/>
    </source>
</evidence>